<protein>
    <submittedName>
        <fullName evidence="1">Uncharacterized protein</fullName>
    </submittedName>
</protein>
<dbReference type="Proteomes" id="UP001523216">
    <property type="component" value="Unassembled WGS sequence"/>
</dbReference>
<proteinExistence type="predicted"/>
<accession>A0ABT0Y361</accession>
<name>A0ABT0Y361_9ACTN</name>
<evidence type="ECO:0000313" key="1">
    <source>
        <dbReference type="EMBL" id="MCM4080482.1"/>
    </source>
</evidence>
<dbReference type="EMBL" id="JAMQOL010000032">
    <property type="protein sequence ID" value="MCM4080482.1"/>
    <property type="molecule type" value="Genomic_DNA"/>
</dbReference>
<dbReference type="RefSeq" id="WP_251800393.1">
    <property type="nucleotide sequence ID" value="NZ_JAMQOL010000032.1"/>
</dbReference>
<comment type="caution">
    <text evidence="1">The sequence shown here is derived from an EMBL/GenBank/DDBJ whole genome shotgun (WGS) entry which is preliminary data.</text>
</comment>
<keyword evidence="2" id="KW-1185">Reference proteome</keyword>
<reference evidence="1 2" key="1">
    <citation type="submission" date="2022-06" db="EMBL/GenBank/DDBJ databases">
        <title>Actinoplanes abujensis sp. nov., isolated from Nigerian arid soil.</title>
        <authorList>
            <person name="Ding P."/>
        </authorList>
    </citation>
    <scope>NUCLEOTIDE SEQUENCE [LARGE SCALE GENOMIC DNA]</scope>
    <source>
        <strain evidence="2">TRM88002</strain>
    </source>
</reference>
<organism evidence="1 2">
    <name type="scientific">Paractinoplanes hotanensis</name>
    <dbReference type="NCBI Taxonomy" id="2906497"/>
    <lineage>
        <taxon>Bacteria</taxon>
        <taxon>Bacillati</taxon>
        <taxon>Actinomycetota</taxon>
        <taxon>Actinomycetes</taxon>
        <taxon>Micromonosporales</taxon>
        <taxon>Micromonosporaceae</taxon>
        <taxon>Paractinoplanes</taxon>
    </lineage>
</organism>
<sequence>MSQLPEPLRASIAERDARPPIQKVRDLLRAYVLDTDGFHETRAGMADTARYSTRSLRQELEALEWALEADLPPGTLLHLVEDDANRGMDDDPTDAGAAVFLRQVAVILREVLDSAR</sequence>
<gene>
    <name evidence="1" type="ORF">LXN57_23155</name>
</gene>
<evidence type="ECO:0000313" key="2">
    <source>
        <dbReference type="Proteomes" id="UP001523216"/>
    </source>
</evidence>